<dbReference type="AlphaFoldDB" id="A0A4P9XVW3"/>
<dbReference type="FunFam" id="3.40.50.1820:FF:000073">
    <property type="entry name" value="esterase OVCA2 isoform X6"/>
    <property type="match status" value="1"/>
</dbReference>
<dbReference type="InterPro" id="IPR029058">
    <property type="entry name" value="AB_hydrolase_fold"/>
</dbReference>
<dbReference type="InterPro" id="IPR050593">
    <property type="entry name" value="LovG"/>
</dbReference>
<protein>
    <submittedName>
        <fullName evidence="3">Ovarian cancer-associated gene 2 protein</fullName>
    </submittedName>
</protein>
<name>A0A4P9XVW3_9FUNG</name>
<sequence>MTSVAPLRILCLHGYMQNGQVLRRKTGVLRKKVKDIAELVFVTAPFDVPMPTDITEEERARLQRLYDSEGGELHPYAWWFAKGTPARYEGFEEAMRQIRSVLAEQGPFDGVLGFSQGAVFASLLASIYSRPDEPLRLDSRHPAFRFAILISGFPSRCPSHSYLYERPIQCPSLHMIGLGDTVVLPEGSEKLANTFENPTVYRHDGGHVIPTNAAGRNTLFEYIQQFHPQSNLHI</sequence>
<dbReference type="EMBL" id="KZ992452">
    <property type="protein sequence ID" value="RKP10434.1"/>
    <property type="molecule type" value="Genomic_DNA"/>
</dbReference>
<dbReference type="Proteomes" id="UP000271241">
    <property type="component" value="Unassembled WGS sequence"/>
</dbReference>
<evidence type="ECO:0000313" key="4">
    <source>
        <dbReference type="Proteomes" id="UP000271241"/>
    </source>
</evidence>
<evidence type="ECO:0000259" key="2">
    <source>
        <dbReference type="Pfam" id="PF03959"/>
    </source>
</evidence>
<dbReference type="InterPro" id="IPR005645">
    <property type="entry name" value="FSH-like_dom"/>
</dbReference>
<dbReference type="OrthoDB" id="414698at2759"/>
<keyword evidence="4" id="KW-1185">Reference proteome</keyword>
<dbReference type="PANTHER" id="PTHR48070:SF6">
    <property type="entry name" value="ESTERASE OVCA2"/>
    <property type="match status" value="1"/>
</dbReference>
<dbReference type="GO" id="GO:0005634">
    <property type="term" value="C:nucleus"/>
    <property type="evidence" value="ECO:0007669"/>
    <property type="project" value="TreeGrafter"/>
</dbReference>
<accession>A0A4P9XVW3</accession>
<evidence type="ECO:0000313" key="3">
    <source>
        <dbReference type="EMBL" id="RKP10434.1"/>
    </source>
</evidence>
<dbReference type="GO" id="GO:0016787">
    <property type="term" value="F:hydrolase activity"/>
    <property type="evidence" value="ECO:0007669"/>
    <property type="project" value="UniProtKB-KW"/>
</dbReference>
<organism evidence="3 4">
    <name type="scientific">Thamnocephalis sphaerospora</name>
    <dbReference type="NCBI Taxonomy" id="78915"/>
    <lineage>
        <taxon>Eukaryota</taxon>
        <taxon>Fungi</taxon>
        <taxon>Fungi incertae sedis</taxon>
        <taxon>Zoopagomycota</taxon>
        <taxon>Zoopagomycotina</taxon>
        <taxon>Zoopagomycetes</taxon>
        <taxon>Zoopagales</taxon>
        <taxon>Sigmoideomycetaceae</taxon>
        <taxon>Thamnocephalis</taxon>
    </lineage>
</organism>
<dbReference type="Pfam" id="PF03959">
    <property type="entry name" value="FSH1"/>
    <property type="match status" value="1"/>
</dbReference>
<proteinExistence type="predicted"/>
<keyword evidence="1" id="KW-0378">Hydrolase</keyword>
<feature type="domain" description="Serine hydrolase" evidence="2">
    <location>
        <begin position="5"/>
        <end position="214"/>
    </location>
</feature>
<dbReference type="SUPFAM" id="SSF53474">
    <property type="entry name" value="alpha/beta-Hydrolases"/>
    <property type="match status" value="1"/>
</dbReference>
<gene>
    <name evidence="3" type="ORF">THASP1DRAFT_27760</name>
</gene>
<reference evidence="4" key="1">
    <citation type="journal article" date="2018" name="Nat. Microbiol.">
        <title>Leveraging single-cell genomics to expand the fungal tree of life.</title>
        <authorList>
            <person name="Ahrendt S.R."/>
            <person name="Quandt C.A."/>
            <person name="Ciobanu D."/>
            <person name="Clum A."/>
            <person name="Salamov A."/>
            <person name="Andreopoulos B."/>
            <person name="Cheng J.F."/>
            <person name="Woyke T."/>
            <person name="Pelin A."/>
            <person name="Henrissat B."/>
            <person name="Reynolds N.K."/>
            <person name="Benny G.L."/>
            <person name="Smith M.E."/>
            <person name="James T.Y."/>
            <person name="Grigoriev I.V."/>
        </authorList>
    </citation>
    <scope>NUCLEOTIDE SEQUENCE [LARGE SCALE GENOMIC DNA]</scope>
    <source>
        <strain evidence="4">RSA 1356</strain>
    </source>
</reference>
<dbReference type="Gene3D" id="3.40.50.1820">
    <property type="entry name" value="alpha/beta hydrolase"/>
    <property type="match status" value="1"/>
</dbReference>
<dbReference type="STRING" id="78915.A0A4P9XVW3"/>
<dbReference type="PANTHER" id="PTHR48070">
    <property type="entry name" value="ESTERASE OVCA2"/>
    <property type="match status" value="1"/>
</dbReference>
<evidence type="ECO:0000256" key="1">
    <source>
        <dbReference type="ARBA" id="ARBA00022801"/>
    </source>
</evidence>
<dbReference type="GO" id="GO:0005737">
    <property type="term" value="C:cytoplasm"/>
    <property type="evidence" value="ECO:0007669"/>
    <property type="project" value="TreeGrafter"/>
</dbReference>